<evidence type="ECO:0000256" key="3">
    <source>
        <dbReference type="ARBA" id="ARBA00022475"/>
    </source>
</evidence>
<feature type="domain" description="Glycine transporter" evidence="8">
    <location>
        <begin position="23"/>
        <end position="98"/>
    </location>
</feature>
<keyword evidence="4 7" id="KW-0812">Transmembrane</keyword>
<feature type="transmembrane region" description="Helical" evidence="7">
    <location>
        <begin position="21"/>
        <end position="42"/>
    </location>
</feature>
<comment type="subcellular location">
    <subcellularLocation>
        <location evidence="1">Cell membrane</location>
        <topology evidence="1">Multi-pass membrane protein</topology>
    </subcellularLocation>
</comment>
<feature type="transmembrane region" description="Helical" evidence="7">
    <location>
        <begin position="166"/>
        <end position="186"/>
    </location>
</feature>
<evidence type="ECO:0000256" key="5">
    <source>
        <dbReference type="ARBA" id="ARBA00022989"/>
    </source>
</evidence>
<evidence type="ECO:0000256" key="7">
    <source>
        <dbReference type="SAM" id="Phobius"/>
    </source>
</evidence>
<protein>
    <submittedName>
        <fullName evidence="9">Trimeric intracellular cation channel family protein</fullName>
    </submittedName>
</protein>
<evidence type="ECO:0000256" key="4">
    <source>
        <dbReference type="ARBA" id="ARBA00022692"/>
    </source>
</evidence>
<feature type="transmembrane region" description="Helical" evidence="7">
    <location>
        <begin position="192"/>
        <end position="215"/>
    </location>
</feature>
<comment type="similarity">
    <text evidence="2">Belongs to the UPF0126 family.</text>
</comment>
<name>A0A952FMA8_9PROT</name>
<evidence type="ECO:0000313" key="10">
    <source>
        <dbReference type="Proteomes" id="UP000700706"/>
    </source>
</evidence>
<comment type="caution">
    <text evidence="9">The sequence shown here is derived from an EMBL/GenBank/DDBJ whole genome shotgun (WGS) entry which is preliminary data.</text>
</comment>
<dbReference type="Proteomes" id="UP000700706">
    <property type="component" value="Unassembled WGS sequence"/>
</dbReference>
<dbReference type="EMBL" id="JAEKLZ010000295">
    <property type="protein sequence ID" value="MBW8727662.1"/>
    <property type="molecule type" value="Genomic_DNA"/>
</dbReference>
<keyword evidence="3" id="KW-1003">Cell membrane</keyword>
<dbReference type="Pfam" id="PF03458">
    <property type="entry name" value="Gly_transporter"/>
    <property type="match status" value="2"/>
</dbReference>
<evidence type="ECO:0000256" key="2">
    <source>
        <dbReference type="ARBA" id="ARBA00008193"/>
    </source>
</evidence>
<feature type="transmembrane region" description="Helical" evidence="7">
    <location>
        <begin position="49"/>
        <end position="69"/>
    </location>
</feature>
<dbReference type="PANTHER" id="PTHR30506:SF3">
    <property type="entry name" value="UPF0126 INNER MEMBRANE PROTEIN YADS-RELATED"/>
    <property type="match status" value="1"/>
</dbReference>
<dbReference type="InterPro" id="IPR005115">
    <property type="entry name" value="Gly_transporter"/>
</dbReference>
<keyword evidence="6 7" id="KW-0472">Membrane</keyword>
<keyword evidence="5 7" id="KW-1133">Transmembrane helix</keyword>
<reference evidence="9" key="1">
    <citation type="submission" date="2020-06" db="EMBL/GenBank/DDBJ databases">
        <title>Stable isotope informed genome-resolved metagenomics uncovers potential trophic interactions in rhizosphere soil.</title>
        <authorList>
            <person name="Starr E.P."/>
            <person name="Shi S."/>
            <person name="Blazewicz S.J."/>
            <person name="Koch B.J."/>
            <person name="Probst A.J."/>
            <person name="Hungate B.A."/>
            <person name="Pett-Ridge J."/>
            <person name="Firestone M.K."/>
            <person name="Banfield J.F."/>
        </authorList>
    </citation>
    <scope>NUCLEOTIDE SEQUENCE</scope>
    <source>
        <strain evidence="9">YM_69_17</strain>
    </source>
</reference>
<evidence type="ECO:0000259" key="8">
    <source>
        <dbReference type="Pfam" id="PF03458"/>
    </source>
</evidence>
<organism evidence="9 10">
    <name type="scientific">Inquilinus limosus</name>
    <dbReference type="NCBI Taxonomy" id="171674"/>
    <lineage>
        <taxon>Bacteria</taxon>
        <taxon>Pseudomonadati</taxon>
        <taxon>Pseudomonadota</taxon>
        <taxon>Alphaproteobacteria</taxon>
        <taxon>Rhodospirillales</taxon>
        <taxon>Rhodospirillaceae</taxon>
        <taxon>Inquilinus</taxon>
    </lineage>
</organism>
<dbReference type="AlphaFoldDB" id="A0A952FMA8"/>
<gene>
    <name evidence="9" type="ORF">JF625_21255</name>
</gene>
<dbReference type="GO" id="GO:0005886">
    <property type="term" value="C:plasma membrane"/>
    <property type="evidence" value="ECO:0007669"/>
    <property type="project" value="UniProtKB-SubCell"/>
</dbReference>
<dbReference type="PANTHER" id="PTHR30506">
    <property type="entry name" value="INNER MEMBRANE PROTEIN"/>
    <property type="match status" value="1"/>
</dbReference>
<evidence type="ECO:0000313" key="9">
    <source>
        <dbReference type="EMBL" id="MBW8727662.1"/>
    </source>
</evidence>
<feature type="transmembrane region" description="Helical" evidence="7">
    <location>
        <begin position="133"/>
        <end position="154"/>
    </location>
</feature>
<proteinExistence type="inferred from homology"/>
<accession>A0A952FMA8</accession>
<feature type="transmembrane region" description="Helical" evidence="7">
    <location>
        <begin position="75"/>
        <end position="98"/>
    </location>
</feature>
<evidence type="ECO:0000256" key="1">
    <source>
        <dbReference type="ARBA" id="ARBA00004651"/>
    </source>
</evidence>
<sequence>MPGPAPGTWPESAGMGMQGQIGLWLDWVGVAVFALTGALVAARRQADPVGFIILATATGIGGGTLRDLLLGIGPVFWIADPVDLVICVAVALAVFFGHPTFAGRGRRRRVIVWADAVGMALFAVTGAERAVDTGAPAVSAIVLGAMTATFGGIIRDVIIGQVTLIVSGEIYVTAAVLGATVYVVVRTVSGDALLAACLGAAAAFGLRSLALGLGWSLPRFPPSPPDTPTG</sequence>
<feature type="domain" description="Glycine transporter" evidence="8">
    <location>
        <begin position="113"/>
        <end position="185"/>
    </location>
</feature>
<evidence type="ECO:0000256" key="6">
    <source>
        <dbReference type="ARBA" id="ARBA00023136"/>
    </source>
</evidence>